<dbReference type="EMBL" id="JBHLUE010000001">
    <property type="protein sequence ID" value="MFC0562649.1"/>
    <property type="molecule type" value="Genomic_DNA"/>
</dbReference>
<evidence type="ECO:0000256" key="1">
    <source>
        <dbReference type="ARBA" id="ARBA00022485"/>
    </source>
</evidence>
<evidence type="ECO:0000256" key="5">
    <source>
        <dbReference type="ARBA" id="ARBA00023004"/>
    </source>
</evidence>
<keyword evidence="5" id="KW-0408">Iron</keyword>
<name>A0ABV6NPF4_9ACTN</name>
<keyword evidence="6" id="KW-0411">Iron-sulfur</keyword>
<dbReference type="Pfam" id="PF03167">
    <property type="entry name" value="UDG"/>
    <property type="match status" value="1"/>
</dbReference>
<keyword evidence="2" id="KW-0479">Metal-binding</keyword>
<keyword evidence="3" id="KW-0227">DNA damage</keyword>
<evidence type="ECO:0000256" key="7">
    <source>
        <dbReference type="ARBA" id="ARBA00023204"/>
    </source>
</evidence>
<dbReference type="SUPFAM" id="SSF52141">
    <property type="entry name" value="Uracil-DNA glycosylase-like"/>
    <property type="match status" value="1"/>
</dbReference>
<evidence type="ECO:0000259" key="10">
    <source>
        <dbReference type="SMART" id="SM00986"/>
    </source>
</evidence>
<dbReference type="SMART" id="SM00987">
    <property type="entry name" value="UreE_C"/>
    <property type="match status" value="1"/>
</dbReference>
<dbReference type="SMART" id="SM00986">
    <property type="entry name" value="UDG"/>
    <property type="match status" value="1"/>
</dbReference>
<feature type="domain" description="Uracil-DNA glycosylase-like" evidence="10">
    <location>
        <begin position="74"/>
        <end position="248"/>
    </location>
</feature>
<keyword evidence="7" id="KW-0234">DNA repair</keyword>
<proteinExistence type="inferred from homology"/>
<dbReference type="InterPro" id="IPR044147">
    <property type="entry name" value="UdgB-like"/>
</dbReference>
<evidence type="ECO:0000256" key="8">
    <source>
        <dbReference type="ARBA" id="ARBA00023779"/>
    </source>
</evidence>
<evidence type="ECO:0000256" key="6">
    <source>
        <dbReference type="ARBA" id="ARBA00023014"/>
    </source>
</evidence>
<dbReference type="PANTHER" id="PTHR33693">
    <property type="entry name" value="TYPE-5 URACIL-DNA GLYCOSYLASE"/>
    <property type="match status" value="1"/>
</dbReference>
<comment type="similarity">
    <text evidence="8">Belongs to the uracil-DNA glycosylase (UDG) superfamily. Type 5 (UDGb) family.</text>
</comment>
<dbReference type="CDD" id="cd10031">
    <property type="entry name" value="UDG-F5_TTUDGB_like"/>
    <property type="match status" value="1"/>
</dbReference>
<sequence length="258" mass="27526">MAEAGSAAGAQAEAGPRTAAAVADRAGRAADLDALDAAVSDCFACPRLVAWREEVARVRRAAFRDQEYWARPVPGFGPPDARIGILGLAPAAHGGNRTGRVFTGDRSGDVLFAALHRAGLANQPTSVAADDGLALRSTRIFAAVRCAPPDNKPTPAERDTCAPWLHRELELIRPTLRVVVALGAFAWAAWWPAYRAVYGERPPSPRPVFGHGADWSGGAGPRLLGCYHVSQQNTFTGRLTPAMLDEVFERAKRLAEVD</sequence>
<dbReference type="InterPro" id="IPR005122">
    <property type="entry name" value="Uracil-DNA_glycosylase-like"/>
</dbReference>
<protein>
    <recommendedName>
        <fullName evidence="9">Type-5 uracil-DNA glycosylase</fullName>
    </recommendedName>
</protein>
<dbReference type="Proteomes" id="UP001589894">
    <property type="component" value="Unassembled WGS sequence"/>
</dbReference>
<evidence type="ECO:0000313" key="11">
    <source>
        <dbReference type="EMBL" id="MFC0562649.1"/>
    </source>
</evidence>
<comment type="caution">
    <text evidence="11">The sequence shown here is derived from an EMBL/GenBank/DDBJ whole genome shotgun (WGS) entry which is preliminary data.</text>
</comment>
<dbReference type="InterPro" id="IPR051536">
    <property type="entry name" value="UDG_Type-4/5"/>
</dbReference>
<organism evidence="11 12">
    <name type="scientific">Plantactinospora siamensis</name>
    <dbReference type="NCBI Taxonomy" id="555372"/>
    <lineage>
        <taxon>Bacteria</taxon>
        <taxon>Bacillati</taxon>
        <taxon>Actinomycetota</taxon>
        <taxon>Actinomycetes</taxon>
        <taxon>Micromonosporales</taxon>
        <taxon>Micromonosporaceae</taxon>
        <taxon>Plantactinospora</taxon>
    </lineage>
</organism>
<keyword evidence="4" id="KW-0378">Hydrolase</keyword>
<evidence type="ECO:0000256" key="2">
    <source>
        <dbReference type="ARBA" id="ARBA00022723"/>
    </source>
</evidence>
<dbReference type="RefSeq" id="WP_377334483.1">
    <property type="nucleotide sequence ID" value="NZ_JBHLUE010000001.1"/>
</dbReference>
<reference evidence="11 12" key="1">
    <citation type="submission" date="2024-09" db="EMBL/GenBank/DDBJ databases">
        <authorList>
            <person name="Sun Q."/>
            <person name="Mori K."/>
        </authorList>
    </citation>
    <scope>NUCLEOTIDE SEQUENCE [LARGE SCALE GENOMIC DNA]</scope>
    <source>
        <strain evidence="11 12">TBRC 2205</strain>
    </source>
</reference>
<keyword evidence="1" id="KW-0004">4Fe-4S</keyword>
<evidence type="ECO:0000256" key="9">
    <source>
        <dbReference type="ARBA" id="ARBA00023887"/>
    </source>
</evidence>
<dbReference type="Gene3D" id="3.40.470.10">
    <property type="entry name" value="Uracil-DNA glycosylase-like domain"/>
    <property type="match status" value="1"/>
</dbReference>
<evidence type="ECO:0000313" key="12">
    <source>
        <dbReference type="Proteomes" id="UP001589894"/>
    </source>
</evidence>
<accession>A0ABV6NPF4</accession>
<evidence type="ECO:0000256" key="4">
    <source>
        <dbReference type="ARBA" id="ARBA00022801"/>
    </source>
</evidence>
<dbReference type="PANTHER" id="PTHR33693:SF3">
    <property type="entry name" value="TYPE-5 URACIL-DNA GLYCOSYLASE"/>
    <property type="match status" value="1"/>
</dbReference>
<keyword evidence="12" id="KW-1185">Reference proteome</keyword>
<gene>
    <name evidence="11" type="ORF">ACFFHU_00440</name>
</gene>
<evidence type="ECO:0000256" key="3">
    <source>
        <dbReference type="ARBA" id="ARBA00022763"/>
    </source>
</evidence>
<dbReference type="InterPro" id="IPR036895">
    <property type="entry name" value="Uracil-DNA_glycosylase-like_sf"/>
</dbReference>